<dbReference type="RefSeq" id="XP_026127675.1">
    <property type="nucleotide sequence ID" value="XM_026271890.1"/>
</dbReference>
<dbReference type="GO" id="GO:0061909">
    <property type="term" value="P:autophagosome-lysosome fusion"/>
    <property type="evidence" value="ECO:0007669"/>
    <property type="project" value="TreeGrafter"/>
</dbReference>
<dbReference type="OrthoDB" id="10067503at2759"/>
<dbReference type="Pfam" id="PF13901">
    <property type="entry name" value="RH_dom"/>
    <property type="match status" value="1"/>
</dbReference>
<name>A0A6P6Q690_CARAU</name>
<gene>
    <name evidence="5" type="primary">rubcnl</name>
</gene>
<dbReference type="PANTHER" id="PTHR45971:SF2">
    <property type="entry name" value="PROTEIN ASSOCIATED WITH UVRAG AS AUTOPHAGY ENHANCER"/>
    <property type="match status" value="1"/>
</dbReference>
<accession>A0A6P6Q690</accession>
<dbReference type="SMART" id="SM01175">
    <property type="entry name" value="DUF4206"/>
    <property type="match status" value="1"/>
</dbReference>
<keyword evidence="4" id="KW-1185">Reference proteome</keyword>
<feature type="compositionally biased region" description="Basic and acidic residues" evidence="2">
    <location>
        <begin position="113"/>
        <end position="125"/>
    </location>
</feature>
<keyword evidence="1" id="KW-0072">Autophagy</keyword>
<evidence type="ECO:0000313" key="5">
    <source>
        <dbReference type="RefSeq" id="XP_026127675.1"/>
    </source>
</evidence>
<evidence type="ECO:0000313" key="4">
    <source>
        <dbReference type="Proteomes" id="UP000515129"/>
    </source>
</evidence>
<dbReference type="CTD" id="80183"/>
<sequence length="616" mass="69883">MANVGNSCRFVSWLVNSDLNHPDSTDDDDDDDDGISEDGLKMCECNAPVAELDSGLFEPEEEYHLPRSSPVISRKRQNTETEKQFGLSLTPPIWELSISPTVKSNCSSLHRLVESSRSQEKRNLDHGVSPKGSSGHTQLLSDSHGTVKGVSPVSKDTRSHSFVSGRFHEGLQSKTKRRACSDLPPASVQRSSDRAKKHGSCVDHSTADFYSLDQENAHFVVVDMVLEMLEAVKWVVCLQQLQNTHPPHQDRCEKPNTSKTDSIYSFDSGFEDDSAPKLSPNRYSLASFQSCLQSSEMQCSAEDLAHHLVSEFRKQWFPSELLQNPDNLDSALQEVSVPFMADDRIRLTEEIVQKTRMRGTLTWAPPRFQIIFFVQPTHRRSDVIASQNFLCAGCGTKIEPRYMKKLRYCDYLGRYFCDGCHGGLESVIPGRVLKNWDFARYPVCHFSKQLLDSIWQQPLFRLTSVAKNLYSQAKELQRFRELQEQLVSIKKLLSTCRLSAGVLDEFEQLPAHLIQELHLFSMHDLIGVKKGQLCTIAKALIQSAVTHIDICELCQARGFICEFCHGEDVLFPFQRDTCTRCQDCRACFHISCFRDESCPKCARLQKRKTLQEDINL</sequence>
<protein>
    <submittedName>
        <fullName evidence="5">Protein RUBCNL-like</fullName>
    </submittedName>
</protein>
<dbReference type="KEGG" id="caua:113108643"/>
<evidence type="ECO:0000256" key="2">
    <source>
        <dbReference type="SAM" id="MobiDB-lite"/>
    </source>
</evidence>
<dbReference type="GO" id="GO:0000421">
    <property type="term" value="C:autophagosome membrane"/>
    <property type="evidence" value="ECO:0007669"/>
    <property type="project" value="TreeGrafter"/>
</dbReference>
<feature type="region of interest" description="Disordered" evidence="2">
    <location>
        <begin position="19"/>
        <end position="39"/>
    </location>
</feature>
<proteinExistence type="predicted"/>
<dbReference type="AlphaFoldDB" id="A0A6P6Q690"/>
<feature type="region of interest" description="Disordered" evidence="2">
    <location>
        <begin position="63"/>
        <end position="83"/>
    </location>
</feature>
<feature type="compositionally biased region" description="Polar residues" evidence="2">
    <location>
        <begin position="131"/>
        <end position="144"/>
    </location>
</feature>
<feature type="region of interest" description="Disordered" evidence="2">
    <location>
        <begin position="113"/>
        <end position="199"/>
    </location>
</feature>
<dbReference type="GO" id="GO:0097352">
    <property type="term" value="P:autophagosome maturation"/>
    <property type="evidence" value="ECO:0007669"/>
    <property type="project" value="TreeGrafter"/>
</dbReference>
<evidence type="ECO:0000256" key="1">
    <source>
        <dbReference type="ARBA" id="ARBA00023006"/>
    </source>
</evidence>
<reference evidence="5" key="1">
    <citation type="submission" date="2025-08" db="UniProtKB">
        <authorList>
            <consortium name="RefSeq"/>
        </authorList>
    </citation>
    <scope>IDENTIFICATION</scope>
    <source>
        <strain evidence="5">Wakin</strain>
        <tissue evidence="5">Muscle</tissue>
    </source>
</reference>
<organism evidence="4 5">
    <name type="scientific">Carassius auratus</name>
    <name type="common">Goldfish</name>
    <dbReference type="NCBI Taxonomy" id="7957"/>
    <lineage>
        <taxon>Eukaryota</taxon>
        <taxon>Metazoa</taxon>
        <taxon>Chordata</taxon>
        <taxon>Craniata</taxon>
        <taxon>Vertebrata</taxon>
        <taxon>Euteleostomi</taxon>
        <taxon>Actinopterygii</taxon>
        <taxon>Neopterygii</taxon>
        <taxon>Teleostei</taxon>
        <taxon>Ostariophysi</taxon>
        <taxon>Cypriniformes</taxon>
        <taxon>Cyprinidae</taxon>
        <taxon>Cyprininae</taxon>
        <taxon>Carassius</taxon>
    </lineage>
</organism>
<evidence type="ECO:0000259" key="3">
    <source>
        <dbReference type="SMART" id="SM01175"/>
    </source>
</evidence>
<dbReference type="InterPro" id="IPR025258">
    <property type="entry name" value="RH_dom"/>
</dbReference>
<feature type="domain" description="Rubicon Homology" evidence="3">
    <location>
        <begin position="407"/>
        <end position="608"/>
    </location>
</feature>
<dbReference type="InterPro" id="IPR052428">
    <property type="entry name" value="Autophagy_HostDef_Reg"/>
</dbReference>
<dbReference type="Pfam" id="PF21054">
    <property type="entry name" value="RUBC_PIKBD"/>
    <property type="match status" value="1"/>
</dbReference>
<feature type="compositionally biased region" description="Acidic residues" evidence="2">
    <location>
        <begin position="25"/>
        <end position="36"/>
    </location>
</feature>
<dbReference type="InterPro" id="IPR048569">
    <property type="entry name" value="RUBC_PIKBD"/>
</dbReference>
<dbReference type="GO" id="GO:0061910">
    <property type="term" value="P:autophagosome-endosome fusion"/>
    <property type="evidence" value="ECO:0007669"/>
    <property type="project" value="TreeGrafter"/>
</dbReference>
<dbReference type="GO" id="GO:1901981">
    <property type="term" value="F:phosphatidylinositol phosphate binding"/>
    <property type="evidence" value="ECO:0007669"/>
    <property type="project" value="TreeGrafter"/>
</dbReference>
<dbReference type="Proteomes" id="UP000515129">
    <property type="component" value="Chromosome 9"/>
</dbReference>
<dbReference type="PANTHER" id="PTHR45971">
    <property type="entry name" value="PHOX (PX) DOMAIN-CONTAINING PROTEIN"/>
    <property type="match status" value="1"/>
</dbReference>